<proteinExistence type="predicted"/>
<sequence length="102" mass="11347">MKMKSKHLVMTFLGSLSGVIMMDSCAATKEYSATGTVQSVEFGKDGYTASLKDKENNEFDALISVVRMQKDYRVLKVGDNVELSGDTIHLDNKIRVLVQKIK</sequence>
<keyword evidence="1" id="KW-0732">Signal</keyword>
<feature type="signal peptide" evidence="1">
    <location>
        <begin position="1"/>
        <end position="26"/>
    </location>
</feature>
<keyword evidence="3" id="KW-1185">Reference proteome</keyword>
<evidence type="ECO:0000313" key="2">
    <source>
        <dbReference type="EMBL" id="SEJ00087.1"/>
    </source>
</evidence>
<evidence type="ECO:0008006" key="4">
    <source>
        <dbReference type="Google" id="ProtNLM"/>
    </source>
</evidence>
<dbReference type="STRING" id="408657.SAMN04487995_2967"/>
<protein>
    <recommendedName>
        <fullName evidence="4">DUF5666 domain-containing protein</fullName>
    </recommendedName>
</protein>
<accession>A0A1H6VE17</accession>
<gene>
    <name evidence="2" type="ORF">SAMN04487995_2967</name>
</gene>
<reference evidence="2 3" key="1">
    <citation type="submission" date="2016-10" db="EMBL/GenBank/DDBJ databases">
        <authorList>
            <person name="de Groot N.N."/>
        </authorList>
    </citation>
    <scope>NUCLEOTIDE SEQUENCE [LARGE SCALE GENOMIC DNA]</scope>
    <source>
        <strain evidence="2 3">DSM 19938</strain>
    </source>
</reference>
<dbReference type="Proteomes" id="UP000199532">
    <property type="component" value="Unassembled WGS sequence"/>
</dbReference>
<feature type="chain" id="PRO_5011576398" description="DUF5666 domain-containing protein" evidence="1">
    <location>
        <begin position="27"/>
        <end position="102"/>
    </location>
</feature>
<evidence type="ECO:0000313" key="3">
    <source>
        <dbReference type="Proteomes" id="UP000199532"/>
    </source>
</evidence>
<dbReference type="EMBL" id="FNXY01000004">
    <property type="protein sequence ID" value="SEJ00087.1"/>
    <property type="molecule type" value="Genomic_DNA"/>
</dbReference>
<organism evidence="2 3">
    <name type="scientific">Dyadobacter koreensis</name>
    <dbReference type="NCBI Taxonomy" id="408657"/>
    <lineage>
        <taxon>Bacteria</taxon>
        <taxon>Pseudomonadati</taxon>
        <taxon>Bacteroidota</taxon>
        <taxon>Cytophagia</taxon>
        <taxon>Cytophagales</taxon>
        <taxon>Spirosomataceae</taxon>
        <taxon>Dyadobacter</taxon>
    </lineage>
</organism>
<dbReference type="AlphaFoldDB" id="A0A1H6VE17"/>
<name>A0A1H6VE17_9BACT</name>
<evidence type="ECO:0000256" key="1">
    <source>
        <dbReference type="SAM" id="SignalP"/>
    </source>
</evidence>